<proteinExistence type="predicted"/>
<keyword evidence="2" id="KW-1185">Reference proteome</keyword>
<dbReference type="Proteomes" id="UP000094487">
    <property type="component" value="Unassembled WGS sequence"/>
</dbReference>
<dbReference type="InterPro" id="IPR008183">
    <property type="entry name" value="Aldose_1/G6P_1-epimerase"/>
</dbReference>
<dbReference type="STRING" id="1888892.BFL28_01335"/>
<dbReference type="GO" id="GO:0005975">
    <property type="term" value="P:carbohydrate metabolic process"/>
    <property type="evidence" value="ECO:0007669"/>
    <property type="project" value="InterPro"/>
</dbReference>
<accession>A0A1E3LYE0</accession>
<dbReference type="InterPro" id="IPR011013">
    <property type="entry name" value="Gal_mutarotase_sf_dom"/>
</dbReference>
<dbReference type="EMBL" id="MDDS01000013">
    <property type="protein sequence ID" value="ODP38758.1"/>
    <property type="molecule type" value="Genomic_DNA"/>
</dbReference>
<dbReference type="Pfam" id="PF01263">
    <property type="entry name" value="Aldose_epim"/>
    <property type="match status" value="1"/>
</dbReference>
<organism evidence="1 2">
    <name type="scientific">Sphingomonas turrisvirgatae</name>
    <dbReference type="NCBI Taxonomy" id="1888892"/>
    <lineage>
        <taxon>Bacteria</taxon>
        <taxon>Pseudomonadati</taxon>
        <taxon>Pseudomonadota</taxon>
        <taxon>Alphaproteobacteria</taxon>
        <taxon>Sphingomonadales</taxon>
        <taxon>Sphingomonadaceae</taxon>
        <taxon>Sphingomonas</taxon>
    </lineage>
</organism>
<evidence type="ECO:0008006" key="3">
    <source>
        <dbReference type="Google" id="ProtNLM"/>
    </source>
</evidence>
<dbReference type="InterPro" id="IPR014718">
    <property type="entry name" value="GH-type_carb-bd"/>
</dbReference>
<dbReference type="Gene3D" id="2.70.98.10">
    <property type="match status" value="1"/>
</dbReference>
<dbReference type="SUPFAM" id="SSF74650">
    <property type="entry name" value="Galactose mutarotase-like"/>
    <property type="match status" value="1"/>
</dbReference>
<dbReference type="GO" id="GO:0016853">
    <property type="term" value="F:isomerase activity"/>
    <property type="evidence" value="ECO:0007669"/>
    <property type="project" value="InterPro"/>
</dbReference>
<name>A0A1E3LYE0_9SPHN</name>
<dbReference type="CDD" id="cd09021">
    <property type="entry name" value="Aldose_epim_Ec_YphB"/>
    <property type="match status" value="1"/>
</dbReference>
<dbReference type="AlphaFoldDB" id="A0A1E3LYE0"/>
<reference evidence="1 2" key="1">
    <citation type="submission" date="2016-08" db="EMBL/GenBank/DDBJ databases">
        <title>Draft genome of the agarase producing Sphingomonas sp. MCT13.</title>
        <authorList>
            <person name="D'Andrea M.M."/>
            <person name="Rossolini G.M."/>
            <person name="Thaller M.C."/>
        </authorList>
    </citation>
    <scope>NUCLEOTIDE SEQUENCE [LARGE SCALE GENOMIC DNA]</scope>
    <source>
        <strain evidence="1 2">MCT13</strain>
    </source>
</reference>
<comment type="caution">
    <text evidence="1">The sequence shown here is derived from an EMBL/GenBank/DDBJ whole genome shotgun (WGS) entry which is preliminary data.</text>
</comment>
<gene>
    <name evidence="1" type="ORF">BFL28_01335</name>
</gene>
<evidence type="ECO:0000313" key="1">
    <source>
        <dbReference type="EMBL" id="ODP38758.1"/>
    </source>
</evidence>
<dbReference type="OrthoDB" id="9796517at2"/>
<sequence length="266" mass="28892">MQPELGASIAALDHEGRTVLRHAGDTPADPLDSGCFPLIPYANRIAHGRFGWDGTTHRLPLNFADHPHSLHGIGWQRRWTVAQHDAGRVALTLDHDGGEGWPWRFRAVQAVTLSPGVATIELSVANCEAARVPAGLGLHPYFPCDAATRLKARAREAWLSDETLLPLEPVPASTFGEWAQGAAVQGDTLIDHAHDGWDGTARIEQADHVLTLRAQGASAFHLYRPPGMDFFCFEPVDHLPDAINRGGMKRLAPGETRTLTLALAID</sequence>
<evidence type="ECO:0000313" key="2">
    <source>
        <dbReference type="Proteomes" id="UP000094487"/>
    </source>
</evidence>
<dbReference type="GO" id="GO:0030246">
    <property type="term" value="F:carbohydrate binding"/>
    <property type="evidence" value="ECO:0007669"/>
    <property type="project" value="InterPro"/>
</dbReference>
<protein>
    <recommendedName>
        <fullName evidence="3">Epimerase</fullName>
    </recommendedName>
</protein>